<evidence type="ECO:0000259" key="9">
    <source>
        <dbReference type="Pfam" id="PF02687"/>
    </source>
</evidence>
<dbReference type="Pfam" id="PF02687">
    <property type="entry name" value="FtsX"/>
    <property type="match status" value="1"/>
</dbReference>
<dbReference type="InterPro" id="IPR050250">
    <property type="entry name" value="Macrolide_Exporter_MacB"/>
</dbReference>
<dbReference type="InterPro" id="IPR003838">
    <property type="entry name" value="ABC3_permease_C"/>
</dbReference>
<comment type="caution">
    <text evidence="10">The sequence shown here is derived from an EMBL/GenBank/DDBJ whole genome shotgun (WGS) entry which is preliminary data.</text>
</comment>
<proteinExistence type="inferred from homology"/>
<gene>
    <name evidence="10" type="ORF">ACFQ08_05105</name>
</gene>
<keyword evidence="5 7" id="KW-0472">Membrane</keyword>
<evidence type="ECO:0000256" key="7">
    <source>
        <dbReference type="SAM" id="Phobius"/>
    </source>
</evidence>
<evidence type="ECO:0000256" key="4">
    <source>
        <dbReference type="ARBA" id="ARBA00022989"/>
    </source>
</evidence>
<feature type="domain" description="ABC3 transporter permease C-terminal" evidence="9">
    <location>
        <begin position="47"/>
        <end position="158"/>
    </location>
</feature>
<dbReference type="Proteomes" id="UP001597024">
    <property type="component" value="Unassembled WGS sequence"/>
</dbReference>
<feature type="transmembrane region" description="Helical" evidence="7">
    <location>
        <begin position="86"/>
        <end position="113"/>
    </location>
</feature>
<keyword evidence="8" id="KW-0732">Signal</keyword>
<keyword evidence="2" id="KW-1003">Cell membrane</keyword>
<sequence length="164" mass="16791">RRAMSAASPVMLTVALACTFLFAVATSDAAAGVVRTGPSAWVAPMLVGSAVVYTVIAVVNAMAMTMAERTEEIRLLRALGTKPRQLTRMVCWETLTVTCAGTLLGTGIAAASLTALGKAATGQPSFAYSVPQYAGLVLVCAVSGLAGAVASTRKARRGSLRPDD</sequence>
<feature type="transmembrane region" description="Helical" evidence="7">
    <location>
        <begin position="133"/>
        <end position="151"/>
    </location>
</feature>
<feature type="chain" id="PRO_5046164985" evidence="8">
    <location>
        <begin position="31"/>
        <end position="164"/>
    </location>
</feature>
<dbReference type="EMBL" id="JBHTHX010000093">
    <property type="protein sequence ID" value="MFD0883935.1"/>
    <property type="molecule type" value="Genomic_DNA"/>
</dbReference>
<evidence type="ECO:0000256" key="6">
    <source>
        <dbReference type="ARBA" id="ARBA00038076"/>
    </source>
</evidence>
<dbReference type="PANTHER" id="PTHR30572:SF4">
    <property type="entry name" value="ABC TRANSPORTER PERMEASE YTRF"/>
    <property type="match status" value="1"/>
</dbReference>
<evidence type="ECO:0000313" key="11">
    <source>
        <dbReference type="Proteomes" id="UP001597024"/>
    </source>
</evidence>
<organism evidence="10 11">
    <name type="scientific">Streptosporangium algeriense</name>
    <dbReference type="NCBI Taxonomy" id="1682748"/>
    <lineage>
        <taxon>Bacteria</taxon>
        <taxon>Bacillati</taxon>
        <taxon>Actinomycetota</taxon>
        <taxon>Actinomycetes</taxon>
        <taxon>Streptosporangiales</taxon>
        <taxon>Streptosporangiaceae</taxon>
        <taxon>Streptosporangium</taxon>
    </lineage>
</organism>
<comment type="similarity">
    <text evidence="6">Belongs to the ABC-4 integral membrane protein family.</text>
</comment>
<evidence type="ECO:0000256" key="2">
    <source>
        <dbReference type="ARBA" id="ARBA00022475"/>
    </source>
</evidence>
<evidence type="ECO:0000313" key="10">
    <source>
        <dbReference type="EMBL" id="MFD0883935.1"/>
    </source>
</evidence>
<evidence type="ECO:0000256" key="8">
    <source>
        <dbReference type="SAM" id="SignalP"/>
    </source>
</evidence>
<feature type="transmembrane region" description="Helical" evidence="7">
    <location>
        <begin position="41"/>
        <end position="65"/>
    </location>
</feature>
<feature type="signal peptide" evidence="8">
    <location>
        <begin position="1"/>
        <end position="30"/>
    </location>
</feature>
<feature type="non-terminal residue" evidence="10">
    <location>
        <position position="1"/>
    </location>
</feature>
<dbReference type="PANTHER" id="PTHR30572">
    <property type="entry name" value="MEMBRANE COMPONENT OF TRANSPORTER-RELATED"/>
    <property type="match status" value="1"/>
</dbReference>
<evidence type="ECO:0000256" key="1">
    <source>
        <dbReference type="ARBA" id="ARBA00004651"/>
    </source>
</evidence>
<reference evidence="11" key="1">
    <citation type="journal article" date="2019" name="Int. J. Syst. Evol. Microbiol.">
        <title>The Global Catalogue of Microorganisms (GCM) 10K type strain sequencing project: providing services to taxonomists for standard genome sequencing and annotation.</title>
        <authorList>
            <consortium name="The Broad Institute Genomics Platform"/>
            <consortium name="The Broad Institute Genome Sequencing Center for Infectious Disease"/>
            <person name="Wu L."/>
            <person name="Ma J."/>
        </authorList>
    </citation>
    <scope>NUCLEOTIDE SEQUENCE [LARGE SCALE GENOMIC DNA]</scope>
    <source>
        <strain evidence="11">CCUG 62974</strain>
    </source>
</reference>
<evidence type="ECO:0000256" key="5">
    <source>
        <dbReference type="ARBA" id="ARBA00023136"/>
    </source>
</evidence>
<protein>
    <submittedName>
        <fullName evidence="10">ABC transporter permease</fullName>
    </submittedName>
</protein>
<keyword evidence="3 7" id="KW-0812">Transmembrane</keyword>
<accession>A0ABW3DJ52</accession>
<keyword evidence="11" id="KW-1185">Reference proteome</keyword>
<comment type="subcellular location">
    <subcellularLocation>
        <location evidence="1">Cell membrane</location>
        <topology evidence="1">Multi-pass membrane protein</topology>
    </subcellularLocation>
</comment>
<evidence type="ECO:0000256" key="3">
    <source>
        <dbReference type="ARBA" id="ARBA00022692"/>
    </source>
</evidence>
<name>A0ABW3DJ52_9ACTN</name>
<keyword evidence="4 7" id="KW-1133">Transmembrane helix</keyword>